<dbReference type="SUPFAM" id="SSF51905">
    <property type="entry name" value="FAD/NAD(P)-binding domain"/>
    <property type="match status" value="1"/>
</dbReference>
<keyword evidence="8" id="KW-1185">Reference proteome</keyword>
<protein>
    <submittedName>
        <fullName evidence="7">FAD-dependent monooxygenase</fullName>
    </submittedName>
</protein>
<keyword evidence="4" id="KW-0560">Oxidoreductase</keyword>
<evidence type="ECO:0000256" key="5">
    <source>
        <dbReference type="ARBA" id="ARBA00023033"/>
    </source>
</evidence>
<keyword evidence="3" id="KW-0274">FAD</keyword>
<sequence length="387" mass="42848">MGSIDNSWKELNIAIIGGGIGGLATATSLRKAGHKVTIYERANFAGEVGASISCAANGTRWLETWGVNIPLGKPVVLKKLIAHDWKTGAVQNVYDLADYEDRWGYVYNMFHRVDMHAMLMDSAVGESHEGIPAVLKVNHKCTSIDHKAGVSTSHCLHCIISTEDVKRLGLLNLSVNEAIEYWGGQGIEKIVYSPCREGQVNSFYCFFPTEIARNPGEGWTHDISVEELLEPFGTLDPKLYALFENSTDIKPWRLFVHQPYPIWHSGLTCILGDAAHPMLPDQSQGACQALEDAAALGIIFSPKYSFANSPEDISKGLQIYEQIRKPRASKVQAASARAREDITERIGFSSNTTNPLYKVKDEKRKLTIEEMNEYDLSADIETKVVGM</sequence>
<evidence type="ECO:0000256" key="2">
    <source>
        <dbReference type="ARBA" id="ARBA00022630"/>
    </source>
</evidence>
<dbReference type="Pfam" id="PF13450">
    <property type="entry name" value="NAD_binding_8"/>
    <property type="match status" value="1"/>
</dbReference>
<dbReference type="Gene3D" id="3.50.50.60">
    <property type="entry name" value="FAD/NAD(P)-binding domain"/>
    <property type="match status" value="2"/>
</dbReference>
<dbReference type="InterPro" id="IPR036188">
    <property type="entry name" value="FAD/NAD-bd_sf"/>
</dbReference>
<comment type="similarity">
    <text evidence="1">Belongs to the paxM FAD-dependent monooxygenase family.</text>
</comment>
<dbReference type="OrthoDB" id="1047367at2759"/>
<dbReference type="PANTHER" id="PTHR13789:SF172">
    <property type="entry name" value="HYDROXYLASE, PUTATIVE (AFU_ORTHOLOGUE AFUA_1G12410)-RELATED"/>
    <property type="match status" value="1"/>
</dbReference>
<proteinExistence type="inferred from homology"/>
<evidence type="ECO:0000313" key="8">
    <source>
        <dbReference type="Proteomes" id="UP000462212"/>
    </source>
</evidence>
<feature type="domain" description="FAD-binding" evidence="6">
    <location>
        <begin position="245"/>
        <end position="332"/>
    </location>
</feature>
<dbReference type="GO" id="GO:0004497">
    <property type="term" value="F:monooxygenase activity"/>
    <property type="evidence" value="ECO:0007669"/>
    <property type="project" value="UniProtKB-KW"/>
</dbReference>
<dbReference type="PRINTS" id="PR00420">
    <property type="entry name" value="RNGMNOXGNASE"/>
</dbReference>
<dbReference type="InterPro" id="IPR050493">
    <property type="entry name" value="FAD-dep_Monooxygenase_BioMet"/>
</dbReference>
<name>A0A8H8U7N3_9HELO</name>
<comment type="caution">
    <text evidence="7">The sequence shown here is derived from an EMBL/GenBank/DDBJ whole genome shotgun (WGS) entry which is preliminary data.</text>
</comment>
<evidence type="ECO:0000256" key="3">
    <source>
        <dbReference type="ARBA" id="ARBA00022827"/>
    </source>
</evidence>
<dbReference type="Proteomes" id="UP000462212">
    <property type="component" value="Unassembled WGS sequence"/>
</dbReference>
<gene>
    <name evidence="7" type="primary">OpS4_3</name>
    <name evidence="7" type="ORF">LSUB1_G005331</name>
</gene>
<dbReference type="Pfam" id="PF01494">
    <property type="entry name" value="FAD_binding_3"/>
    <property type="match status" value="1"/>
</dbReference>
<reference evidence="7 8" key="1">
    <citation type="submission" date="2018-05" db="EMBL/GenBank/DDBJ databases">
        <title>Genome sequencing and assembly of the regulated plant pathogen Lachnellula willkommii and related sister species for the development of diagnostic species identification markers.</title>
        <authorList>
            <person name="Giroux E."/>
            <person name="Bilodeau G."/>
        </authorList>
    </citation>
    <scope>NUCLEOTIDE SEQUENCE [LARGE SCALE GENOMIC DNA]</scope>
    <source>
        <strain evidence="7 8">CBS 197.66</strain>
    </source>
</reference>
<evidence type="ECO:0000256" key="1">
    <source>
        <dbReference type="ARBA" id="ARBA00007992"/>
    </source>
</evidence>
<accession>A0A8H8U7N3</accession>
<keyword evidence="2" id="KW-0285">Flavoprotein</keyword>
<evidence type="ECO:0000256" key="4">
    <source>
        <dbReference type="ARBA" id="ARBA00023002"/>
    </source>
</evidence>
<evidence type="ECO:0000313" key="7">
    <source>
        <dbReference type="EMBL" id="TVY34470.1"/>
    </source>
</evidence>
<dbReference type="InterPro" id="IPR002938">
    <property type="entry name" value="FAD-bd"/>
</dbReference>
<dbReference type="GO" id="GO:0071949">
    <property type="term" value="F:FAD binding"/>
    <property type="evidence" value="ECO:0007669"/>
    <property type="project" value="InterPro"/>
</dbReference>
<dbReference type="SUPFAM" id="SSF54373">
    <property type="entry name" value="FAD-linked reductases, C-terminal domain"/>
    <property type="match status" value="1"/>
</dbReference>
<evidence type="ECO:0000259" key="6">
    <source>
        <dbReference type="Pfam" id="PF01494"/>
    </source>
</evidence>
<dbReference type="EMBL" id="QGMJ01000640">
    <property type="protein sequence ID" value="TVY34470.1"/>
    <property type="molecule type" value="Genomic_DNA"/>
</dbReference>
<dbReference type="PANTHER" id="PTHR13789">
    <property type="entry name" value="MONOOXYGENASE"/>
    <property type="match status" value="1"/>
</dbReference>
<dbReference type="AlphaFoldDB" id="A0A8H8U7N3"/>
<keyword evidence="5 7" id="KW-0503">Monooxygenase</keyword>
<organism evidence="7 8">
    <name type="scientific">Lachnellula subtilissima</name>
    <dbReference type="NCBI Taxonomy" id="602034"/>
    <lineage>
        <taxon>Eukaryota</taxon>
        <taxon>Fungi</taxon>
        <taxon>Dikarya</taxon>
        <taxon>Ascomycota</taxon>
        <taxon>Pezizomycotina</taxon>
        <taxon>Leotiomycetes</taxon>
        <taxon>Helotiales</taxon>
        <taxon>Lachnaceae</taxon>
        <taxon>Lachnellula</taxon>
    </lineage>
</organism>